<dbReference type="Gene3D" id="1.10.287.110">
    <property type="entry name" value="DnaJ domain"/>
    <property type="match status" value="1"/>
</dbReference>
<dbReference type="InterPro" id="IPR052594">
    <property type="entry name" value="J_domain-containing_protein"/>
</dbReference>
<dbReference type="Pfam" id="PF00226">
    <property type="entry name" value="DnaJ"/>
    <property type="match status" value="1"/>
</dbReference>
<dbReference type="SMART" id="SM00271">
    <property type="entry name" value="DnaJ"/>
    <property type="match status" value="1"/>
</dbReference>
<gene>
    <name evidence="3" type="ORF">TTHERM_01013150</name>
</gene>
<proteinExistence type="predicted"/>
<feature type="region of interest" description="Disordered" evidence="1">
    <location>
        <begin position="292"/>
        <end position="315"/>
    </location>
</feature>
<keyword evidence="4" id="KW-1185">Reference proteome</keyword>
<evidence type="ECO:0000313" key="3">
    <source>
        <dbReference type="EMBL" id="EAR85979.2"/>
    </source>
</evidence>
<feature type="region of interest" description="Disordered" evidence="1">
    <location>
        <begin position="1"/>
        <end position="78"/>
    </location>
</feature>
<protein>
    <submittedName>
        <fullName evidence="3">DnaJ domain protein</fullName>
    </submittedName>
</protein>
<dbReference type="GO" id="GO:0005737">
    <property type="term" value="C:cytoplasm"/>
    <property type="evidence" value="ECO:0007669"/>
    <property type="project" value="TreeGrafter"/>
</dbReference>
<dbReference type="GeneID" id="7835856"/>
<evidence type="ECO:0000256" key="1">
    <source>
        <dbReference type="SAM" id="MobiDB-lite"/>
    </source>
</evidence>
<dbReference type="Proteomes" id="UP000009168">
    <property type="component" value="Unassembled WGS sequence"/>
</dbReference>
<dbReference type="InParanoid" id="Q22L38"/>
<dbReference type="GO" id="GO:0031072">
    <property type="term" value="F:heat shock protein binding"/>
    <property type="evidence" value="ECO:0007669"/>
    <property type="project" value="TreeGrafter"/>
</dbReference>
<dbReference type="InterPro" id="IPR018253">
    <property type="entry name" value="DnaJ_domain_CS"/>
</dbReference>
<reference evidence="4" key="1">
    <citation type="journal article" date="2006" name="PLoS Biol.">
        <title>Macronuclear genome sequence of the ciliate Tetrahymena thermophila, a model eukaryote.</title>
        <authorList>
            <person name="Eisen J.A."/>
            <person name="Coyne R.S."/>
            <person name="Wu M."/>
            <person name="Wu D."/>
            <person name="Thiagarajan M."/>
            <person name="Wortman J.R."/>
            <person name="Badger J.H."/>
            <person name="Ren Q."/>
            <person name="Amedeo P."/>
            <person name="Jones K.M."/>
            <person name="Tallon L.J."/>
            <person name="Delcher A.L."/>
            <person name="Salzberg S.L."/>
            <person name="Silva J.C."/>
            <person name="Haas B.J."/>
            <person name="Majoros W.H."/>
            <person name="Farzad M."/>
            <person name="Carlton J.M."/>
            <person name="Smith R.K. Jr."/>
            <person name="Garg J."/>
            <person name="Pearlman R.E."/>
            <person name="Karrer K.M."/>
            <person name="Sun L."/>
            <person name="Manning G."/>
            <person name="Elde N.C."/>
            <person name="Turkewitz A.P."/>
            <person name="Asai D.J."/>
            <person name="Wilkes D.E."/>
            <person name="Wang Y."/>
            <person name="Cai H."/>
            <person name="Collins K."/>
            <person name="Stewart B.A."/>
            <person name="Lee S.R."/>
            <person name="Wilamowska K."/>
            <person name="Weinberg Z."/>
            <person name="Ruzzo W.L."/>
            <person name="Wloga D."/>
            <person name="Gaertig J."/>
            <person name="Frankel J."/>
            <person name="Tsao C.-C."/>
            <person name="Gorovsky M.A."/>
            <person name="Keeling P.J."/>
            <person name="Waller R.F."/>
            <person name="Patron N.J."/>
            <person name="Cherry J.M."/>
            <person name="Stover N.A."/>
            <person name="Krieger C.J."/>
            <person name="del Toro C."/>
            <person name="Ryder H.F."/>
            <person name="Williamson S.C."/>
            <person name="Barbeau R.A."/>
            <person name="Hamilton E.P."/>
            <person name="Orias E."/>
        </authorList>
    </citation>
    <scope>NUCLEOTIDE SEQUENCE [LARGE SCALE GENOMIC DNA]</scope>
    <source>
        <strain evidence="4">SB210</strain>
    </source>
</reference>
<dbReference type="EMBL" id="GG662865">
    <property type="protein sequence ID" value="EAR85979.2"/>
    <property type="molecule type" value="Genomic_DNA"/>
</dbReference>
<dbReference type="SUPFAM" id="SSF46565">
    <property type="entry name" value="Chaperone J-domain"/>
    <property type="match status" value="1"/>
</dbReference>
<feature type="compositionally biased region" description="Acidic residues" evidence="1">
    <location>
        <begin position="35"/>
        <end position="65"/>
    </location>
</feature>
<dbReference type="InterPro" id="IPR056453">
    <property type="entry name" value="HTH_DNAJC9"/>
</dbReference>
<dbReference type="CDD" id="cd06257">
    <property type="entry name" value="DnaJ"/>
    <property type="match status" value="1"/>
</dbReference>
<dbReference type="PRINTS" id="PR00625">
    <property type="entry name" value="JDOMAIN"/>
</dbReference>
<name>Q22L38_TETTS</name>
<dbReference type="InterPro" id="IPR036869">
    <property type="entry name" value="J_dom_sf"/>
</dbReference>
<dbReference type="OrthoDB" id="445556at2759"/>
<dbReference type="RefSeq" id="XP_976574.2">
    <property type="nucleotide sequence ID" value="XM_971481.3"/>
</dbReference>
<dbReference type="Pfam" id="PF23302">
    <property type="entry name" value="HTH_DNAJC9"/>
    <property type="match status" value="1"/>
</dbReference>
<accession>Q22L38</accession>
<dbReference type="PROSITE" id="PS50076">
    <property type="entry name" value="DNAJ_2"/>
    <property type="match status" value="1"/>
</dbReference>
<organism evidence="3 4">
    <name type="scientific">Tetrahymena thermophila (strain SB210)</name>
    <dbReference type="NCBI Taxonomy" id="312017"/>
    <lineage>
        <taxon>Eukaryota</taxon>
        <taxon>Sar</taxon>
        <taxon>Alveolata</taxon>
        <taxon>Ciliophora</taxon>
        <taxon>Intramacronucleata</taxon>
        <taxon>Oligohymenophorea</taxon>
        <taxon>Hymenostomatida</taxon>
        <taxon>Tetrahymenina</taxon>
        <taxon>Tetrahymenidae</taxon>
        <taxon>Tetrahymena</taxon>
    </lineage>
</organism>
<dbReference type="OMA" id="FPTWREY"/>
<dbReference type="AlphaFoldDB" id="Q22L38"/>
<dbReference type="STRING" id="312017.Q22L38"/>
<dbReference type="InterPro" id="IPR001623">
    <property type="entry name" value="DnaJ_domain"/>
</dbReference>
<evidence type="ECO:0000259" key="2">
    <source>
        <dbReference type="PROSITE" id="PS50076"/>
    </source>
</evidence>
<sequence length="315" mass="36488">MGRLSKNSSKDQSKQQKQAEKKNSKSTKKQKKDLEEEEEDEVEDQLDNEDNDLQENNDDEDDDEQDKNGGSENTEKKITLYDLLDIEKDATIEQIKKAYKKLALKIHPDKNKDDPQAKEKFQKIVEAYNILSDPEKKKVYDETGSYGDDFNQHAFEAAYNFYRAIYKKIEKEDIIEFEKKYRGSDMEEEDLINFYNENDGDLTTILECIPLSRNEDVDRFLQKYEELFKANKLKKTKAFAKTKSKIILLEEDEEEGFEEQQNGLKDLAQQILAKKGDALSFLDSLAEKYGGLSSKKTKKADTSSGKKSMNGQKKK</sequence>
<dbReference type="KEGG" id="tet:TTHERM_01013150"/>
<dbReference type="PANTHER" id="PTHR44144">
    <property type="entry name" value="DNAJ HOMOLOG SUBFAMILY C MEMBER 9"/>
    <property type="match status" value="1"/>
</dbReference>
<dbReference type="eggNOG" id="KOG0719">
    <property type="taxonomic scope" value="Eukaryota"/>
</dbReference>
<feature type="compositionally biased region" description="Basic and acidic residues" evidence="1">
    <location>
        <begin position="66"/>
        <end position="78"/>
    </location>
</feature>
<dbReference type="PROSITE" id="PS00636">
    <property type="entry name" value="DNAJ_1"/>
    <property type="match status" value="1"/>
</dbReference>
<feature type="compositionally biased region" description="Basic and acidic residues" evidence="1">
    <location>
        <begin position="8"/>
        <end position="23"/>
    </location>
</feature>
<dbReference type="PANTHER" id="PTHR44144:SF1">
    <property type="entry name" value="DNAJ HOMOLOG SUBFAMILY C MEMBER 9"/>
    <property type="match status" value="1"/>
</dbReference>
<evidence type="ECO:0000313" key="4">
    <source>
        <dbReference type="Proteomes" id="UP000009168"/>
    </source>
</evidence>
<feature type="domain" description="J" evidence="2">
    <location>
        <begin position="79"/>
        <end position="144"/>
    </location>
</feature>
<dbReference type="GO" id="GO:0005634">
    <property type="term" value="C:nucleus"/>
    <property type="evidence" value="ECO:0007669"/>
    <property type="project" value="TreeGrafter"/>
</dbReference>
<dbReference type="HOGENOM" id="CLU_055868_2_1_1"/>